<evidence type="ECO:0000313" key="4">
    <source>
        <dbReference type="Proteomes" id="UP001194468"/>
    </source>
</evidence>
<dbReference type="InterPro" id="IPR008936">
    <property type="entry name" value="Rho_GTPase_activation_prot"/>
</dbReference>
<feature type="region of interest" description="Disordered" evidence="1">
    <location>
        <begin position="776"/>
        <end position="831"/>
    </location>
</feature>
<feature type="compositionally biased region" description="Low complexity" evidence="1">
    <location>
        <begin position="508"/>
        <end position="517"/>
    </location>
</feature>
<feature type="region of interest" description="Disordered" evidence="1">
    <location>
        <begin position="488"/>
        <end position="517"/>
    </location>
</feature>
<feature type="region of interest" description="Disordered" evidence="1">
    <location>
        <begin position="1376"/>
        <end position="1403"/>
    </location>
</feature>
<feature type="compositionally biased region" description="Polar residues" evidence="1">
    <location>
        <begin position="849"/>
        <end position="859"/>
    </location>
</feature>
<dbReference type="Proteomes" id="UP001194468">
    <property type="component" value="Unassembled WGS sequence"/>
</dbReference>
<dbReference type="PANTHER" id="PTHR28093:SF1">
    <property type="entry name" value="MORPHOGENESIS-RELATED PROTEIN MSB1"/>
    <property type="match status" value="1"/>
</dbReference>
<evidence type="ECO:0000259" key="2">
    <source>
        <dbReference type="Pfam" id="PF08101"/>
    </source>
</evidence>
<feature type="compositionally biased region" description="Basic residues" evidence="1">
    <location>
        <begin position="558"/>
        <end position="572"/>
    </location>
</feature>
<dbReference type="InterPro" id="IPR037508">
    <property type="entry name" value="Msb1/Mug8"/>
</dbReference>
<feature type="region of interest" description="Disordered" evidence="1">
    <location>
        <begin position="659"/>
        <end position="678"/>
    </location>
</feature>
<dbReference type="PANTHER" id="PTHR28093">
    <property type="entry name" value="MORPHOGENESIS-RELATED PROTEIN MSB1"/>
    <property type="match status" value="1"/>
</dbReference>
<dbReference type="InterPro" id="IPR012965">
    <property type="entry name" value="Msb1/Mug8_dom"/>
</dbReference>
<feature type="compositionally biased region" description="Basic and acidic residues" evidence="1">
    <location>
        <begin position="875"/>
        <end position="886"/>
    </location>
</feature>
<reference evidence="3" key="1">
    <citation type="submission" date="2019-10" db="EMBL/GenBank/DDBJ databases">
        <authorList>
            <consortium name="DOE Joint Genome Institute"/>
            <person name="Kuo A."/>
            <person name="Miyauchi S."/>
            <person name="Kiss E."/>
            <person name="Drula E."/>
            <person name="Kohler A."/>
            <person name="Sanchez-Garcia M."/>
            <person name="Andreopoulos B."/>
            <person name="Barry K.W."/>
            <person name="Bonito G."/>
            <person name="Buee M."/>
            <person name="Carver A."/>
            <person name="Chen C."/>
            <person name="Cichocki N."/>
            <person name="Clum A."/>
            <person name="Culley D."/>
            <person name="Crous P.W."/>
            <person name="Fauchery L."/>
            <person name="Girlanda M."/>
            <person name="Hayes R."/>
            <person name="Keri Z."/>
            <person name="LaButti K."/>
            <person name="Lipzen A."/>
            <person name="Lombard V."/>
            <person name="Magnuson J."/>
            <person name="Maillard F."/>
            <person name="Morin E."/>
            <person name="Murat C."/>
            <person name="Nolan M."/>
            <person name="Ohm R."/>
            <person name="Pangilinan J."/>
            <person name="Pereira M."/>
            <person name="Perotto S."/>
            <person name="Peter M."/>
            <person name="Riley R."/>
            <person name="Sitrit Y."/>
            <person name="Stielow B."/>
            <person name="Szollosi G."/>
            <person name="Zifcakova L."/>
            <person name="Stursova M."/>
            <person name="Spatafora J.W."/>
            <person name="Tedersoo L."/>
            <person name="Vaario L.-M."/>
            <person name="Yamada A."/>
            <person name="Yan M."/>
            <person name="Wang P."/>
            <person name="Xu J."/>
            <person name="Bruns T."/>
            <person name="Baldrian P."/>
            <person name="Vilgalys R."/>
            <person name="Henrissat B."/>
            <person name="Grigoriev I.V."/>
            <person name="Hibbett D."/>
            <person name="Nagy L.G."/>
            <person name="Martin F.M."/>
        </authorList>
    </citation>
    <scope>NUCLEOTIDE SEQUENCE</scope>
    <source>
        <strain evidence="3">BED1</strain>
    </source>
</reference>
<feature type="region of interest" description="Disordered" evidence="1">
    <location>
        <begin position="538"/>
        <end position="592"/>
    </location>
</feature>
<feature type="region of interest" description="Disordered" evidence="1">
    <location>
        <begin position="844"/>
        <end position="886"/>
    </location>
</feature>
<evidence type="ECO:0000313" key="3">
    <source>
        <dbReference type="EMBL" id="KAF8439941.1"/>
    </source>
</evidence>
<keyword evidence="4" id="KW-1185">Reference proteome</keyword>
<proteinExistence type="predicted"/>
<evidence type="ECO:0000256" key="1">
    <source>
        <dbReference type="SAM" id="MobiDB-lite"/>
    </source>
</evidence>
<sequence length="1508" mass="162228">MPSFLNKVFGYKKNDDKESARPVREPSDSTLLDGKYEAILPILSPSSSTFAFSQQTRDPDRDGGFALFKSKILGGSQKSAQKYSVNVPHLTLHLPGPKENLDSRALGVVFEVDPGSQIVLDDAVIAKKRLNPLEALILIRACTQAITERGLETLGIMHPHWSTASPDVQRKLISLFIHSLTQSRITTLSPTPTSSTSTFEKELHYTRSPHDVAAVLRWGLRHLSLENDRFGKDGAEWGWYNTFFQAERSASYPPKGFSELLPPQLPPPHIELLTATLSLISSLASHAEANSISGSKLSKFLGLWLLVATRAEQSDDWNRFYARWERSGRILEHLFLAHLREESFGQRLPTRLQELITYYPYNKGSPSTDDNLLPRPRFSTRQYDALFVRIETLLAHNAEQPKQHPIQLLLDAFQLPIDNSSSDEHTTLWNTLKTTAFEETVSSDSKGPQFTRIFVDETIRLLSLIPADNNLPTSPALLTTPISKVVSRRRSSSLTKAAERKSNANDGSTPVSPSSPSSIVITDWTQFALSGFGDTPTTQPLPALFSQDDDIEVTQPRVSRKSSGRGKSRTPRRRSEDHGPSDTPPSSLPDPESFIIETKIASVHVVQVDEAFIDFWSDAIVDPISANWPTFVVCGLKQTPNVKQSIRWLVIEQAYSREEPSRAPSLDGRRGRSPRPSFKSDISGFRINSVFSSARKRLSVFSKSATDLDLKRSGGKTPVAGELGEVLVEEEPIFLSTPPVKAGLHVDGNGATKAAVTGGVTVDVADQPKGVEMSTVPIVDVPPTPVPKEEAGSVRAVAKPPSIELPRPSVRASEETVTRNSPPTHDVVNPKVDSSVNQMASIAPLPADTSGSRSTQDTCDPTILASGPAYSAENRTTEEQARHIAVKNEVRPVELVAQRADRDEHLHAEPTAEPPNVAQVDVADNDSREDAKVVAMSLIPETVVVVAATPVAQPPALATVDNQSAKLTLEEPHVATQPPQRASADPVAAITVESAGQHEIDHLSSVSATEVIATEAAAQLEPRSITSVVGEFEEAKELAEHVEILTPAPELVEKTPGQDVSVDVSGHTGAAQVPAAKPNVLADAAPQVVAFNGAASQPQPVAAGLQATLKAEAIHPVEKSCDEVISALDTDVQAVNVEIEHAADQAPELVVEEAQPHVQDTIVQTAEAPLVEAKLEANVSAGNVSASQVPDEVEVQVAPDRFVHEDRTVGTQDAETSAPQHAALVDEIRGSDITEDAHEPIEAAPSTLPELEVEARTRDPVVESVVDAMAPPEAQPSSGAELPTQVRDLQVAETLSTGVNPEAATAALATLDEAIAVKAYDVPSDDAEPVEDKSTELITEEAQVFAREAAPIASEPVVITPTPIVTIEEPVAHDVQAPTETDHSSSESAPQYVDEAANSPPSIDVVSVPEEIIVGEVEVHVEHEALLPTVNTVDEPGAEDAEPAPPAPELHEPEQIVVSEPATVIEDEPVPVKTESSPVPIGVCDAESQLEATPTVAISETGRVSELH</sequence>
<dbReference type="Gene3D" id="1.10.555.10">
    <property type="entry name" value="Rho GTPase activation protein"/>
    <property type="match status" value="1"/>
</dbReference>
<organism evidence="3 4">
    <name type="scientific">Boletus edulis BED1</name>
    <dbReference type="NCBI Taxonomy" id="1328754"/>
    <lineage>
        <taxon>Eukaryota</taxon>
        <taxon>Fungi</taxon>
        <taxon>Dikarya</taxon>
        <taxon>Basidiomycota</taxon>
        <taxon>Agaricomycotina</taxon>
        <taxon>Agaricomycetes</taxon>
        <taxon>Agaricomycetidae</taxon>
        <taxon>Boletales</taxon>
        <taxon>Boletineae</taxon>
        <taxon>Boletaceae</taxon>
        <taxon>Boletoideae</taxon>
        <taxon>Boletus</taxon>
    </lineage>
</organism>
<protein>
    <recommendedName>
        <fullName evidence="2">Meiotically up-regulated protein Msb1/Mug8 domain-containing protein</fullName>
    </recommendedName>
</protein>
<gene>
    <name evidence="3" type="ORF">L210DRAFT_371797</name>
</gene>
<dbReference type="Pfam" id="PF08101">
    <property type="entry name" value="Msb1-Mug8_dom"/>
    <property type="match status" value="1"/>
</dbReference>
<reference evidence="3" key="2">
    <citation type="journal article" date="2020" name="Nat. Commun.">
        <title>Large-scale genome sequencing of mycorrhizal fungi provides insights into the early evolution of symbiotic traits.</title>
        <authorList>
            <person name="Miyauchi S."/>
            <person name="Kiss E."/>
            <person name="Kuo A."/>
            <person name="Drula E."/>
            <person name="Kohler A."/>
            <person name="Sanchez-Garcia M."/>
            <person name="Morin E."/>
            <person name="Andreopoulos B."/>
            <person name="Barry K.W."/>
            <person name="Bonito G."/>
            <person name="Buee M."/>
            <person name="Carver A."/>
            <person name="Chen C."/>
            <person name="Cichocki N."/>
            <person name="Clum A."/>
            <person name="Culley D."/>
            <person name="Crous P.W."/>
            <person name="Fauchery L."/>
            <person name="Girlanda M."/>
            <person name="Hayes R.D."/>
            <person name="Keri Z."/>
            <person name="LaButti K."/>
            <person name="Lipzen A."/>
            <person name="Lombard V."/>
            <person name="Magnuson J."/>
            <person name="Maillard F."/>
            <person name="Murat C."/>
            <person name="Nolan M."/>
            <person name="Ohm R.A."/>
            <person name="Pangilinan J."/>
            <person name="Pereira M.F."/>
            <person name="Perotto S."/>
            <person name="Peter M."/>
            <person name="Pfister S."/>
            <person name="Riley R."/>
            <person name="Sitrit Y."/>
            <person name="Stielow J.B."/>
            <person name="Szollosi G."/>
            <person name="Zifcakova L."/>
            <person name="Stursova M."/>
            <person name="Spatafora J.W."/>
            <person name="Tedersoo L."/>
            <person name="Vaario L.M."/>
            <person name="Yamada A."/>
            <person name="Yan M."/>
            <person name="Wang P."/>
            <person name="Xu J."/>
            <person name="Bruns T."/>
            <person name="Baldrian P."/>
            <person name="Vilgalys R."/>
            <person name="Dunand C."/>
            <person name="Henrissat B."/>
            <person name="Grigoriev I.V."/>
            <person name="Hibbett D."/>
            <person name="Nagy L.G."/>
            <person name="Martin F.M."/>
        </authorList>
    </citation>
    <scope>NUCLEOTIDE SEQUENCE</scope>
    <source>
        <strain evidence="3">BED1</strain>
    </source>
</reference>
<comment type="caution">
    <text evidence="3">The sequence shown here is derived from an EMBL/GenBank/DDBJ whole genome shotgun (WGS) entry which is preliminary data.</text>
</comment>
<feature type="domain" description="Meiotically up-regulated protein Msb1/Mug8" evidence="2">
    <location>
        <begin position="137"/>
        <end position="653"/>
    </location>
</feature>
<name>A0AAD4GEW6_BOLED</name>
<dbReference type="EMBL" id="WHUW01000013">
    <property type="protein sequence ID" value="KAF8439941.1"/>
    <property type="molecule type" value="Genomic_DNA"/>
</dbReference>
<accession>A0AAD4GEW6</accession>